<dbReference type="STRING" id="400727.A0A2T7NYM6"/>
<dbReference type="Proteomes" id="UP000245119">
    <property type="component" value="Linkage Group LG8"/>
</dbReference>
<evidence type="ECO:0000259" key="5">
    <source>
        <dbReference type="Pfam" id="PF25010"/>
    </source>
</evidence>
<evidence type="ECO:0000313" key="7">
    <source>
        <dbReference type="Proteomes" id="UP000245119"/>
    </source>
</evidence>
<dbReference type="GO" id="GO:0006508">
    <property type="term" value="P:proteolysis"/>
    <property type="evidence" value="ECO:0007669"/>
    <property type="project" value="UniProtKB-KW"/>
</dbReference>
<dbReference type="OrthoDB" id="289038at2759"/>
<gene>
    <name evidence="6" type="ORF">C0Q70_13955</name>
</gene>
<feature type="compositionally biased region" description="Basic and acidic residues" evidence="4">
    <location>
        <begin position="451"/>
        <end position="462"/>
    </location>
</feature>
<keyword evidence="2" id="KW-0833">Ubl conjugation pathway</keyword>
<keyword evidence="1" id="KW-0645">Protease</keyword>
<evidence type="ECO:0000256" key="3">
    <source>
        <dbReference type="ARBA" id="ARBA00022801"/>
    </source>
</evidence>
<proteinExistence type="predicted"/>
<dbReference type="AlphaFoldDB" id="A0A2T7NYM6"/>
<comment type="caution">
    <text evidence="6">The sequence shown here is derived from an EMBL/GenBank/DDBJ whole genome shotgun (WGS) entry which is preliminary data.</text>
</comment>
<feature type="compositionally biased region" description="Basic and acidic residues" evidence="4">
    <location>
        <begin position="57"/>
        <end position="66"/>
    </location>
</feature>
<feature type="domain" description="UBP34/UBP24/USP9X/USP9Y-like ARM repeat region" evidence="5">
    <location>
        <begin position="264"/>
        <end position="393"/>
    </location>
</feature>
<protein>
    <recommendedName>
        <fullName evidence="5">UBP34/UBP24/USP9X/USP9Y-like ARM repeat region domain-containing protein</fullName>
    </recommendedName>
</protein>
<organism evidence="6 7">
    <name type="scientific">Pomacea canaliculata</name>
    <name type="common">Golden apple snail</name>
    <dbReference type="NCBI Taxonomy" id="400727"/>
    <lineage>
        <taxon>Eukaryota</taxon>
        <taxon>Metazoa</taxon>
        <taxon>Spiralia</taxon>
        <taxon>Lophotrochozoa</taxon>
        <taxon>Mollusca</taxon>
        <taxon>Gastropoda</taxon>
        <taxon>Caenogastropoda</taxon>
        <taxon>Architaenioglossa</taxon>
        <taxon>Ampullarioidea</taxon>
        <taxon>Ampullariidae</taxon>
        <taxon>Pomacea</taxon>
    </lineage>
</organism>
<evidence type="ECO:0000313" key="6">
    <source>
        <dbReference type="EMBL" id="PVD26285.1"/>
    </source>
</evidence>
<dbReference type="InterPro" id="IPR056850">
    <property type="entry name" value="ARM_UBP34_24_USP9X_Y"/>
</dbReference>
<keyword evidence="7" id="KW-1185">Reference proteome</keyword>
<sequence>MCCFKDFKNFERFNNIIQIILTVAIRFIQTLPEDLAKERQNVPPTEEEEKSAGAGGRSKDGAKVECENEETTKEEEVECEESKMDVEEETKEEHWSADEKEKLLHLVTKIFLMNFPSYTAYKHIVHNSLEELSQHETSALNNYCEIADPESPLYLLRNVCFLCDSNGIQALRQCFENAVPETLPFNFAHLLINLIANLRMWMNIPTVLQYIIPLRSSVIRYMCRLSDADLRLAGNRSMTDLMWAAVKEPLDTHFTFDREGLALAYKYFTCSTLTIRLTGITQINNQINMYNESCNNESVVDAERFGDELAQWLLDKKIVEHIFGPNLHVEIIKQSQVILAFLAMEGRITNEHIDCIWAASQLKHCGKQVYDILIPLIKNLELQPNRHLLELVSSLDPSAHTESTLYLASALTKCIWAMSLSSHSHVHVAAVQQQLQPHLVSYTALKHDGVDVKGKTDKHETSSTDSGPDDDDRKRPRPKLPKKKRAGGAGMGVQEREGHESTSEEQCCAHHRHLPNDGFGSDSSLGVPSDLSEDSMQVRDANILCPFLSFFRRALT</sequence>
<keyword evidence="3" id="KW-0378">Hydrolase</keyword>
<feature type="region of interest" description="Disordered" evidence="4">
    <location>
        <begin position="38"/>
        <end position="94"/>
    </location>
</feature>
<dbReference type="Pfam" id="PF25010">
    <property type="entry name" value="ARM_UBP24_USP9X-Y"/>
    <property type="match status" value="1"/>
</dbReference>
<name>A0A2T7NYM6_POMCA</name>
<evidence type="ECO:0000256" key="2">
    <source>
        <dbReference type="ARBA" id="ARBA00022786"/>
    </source>
</evidence>
<evidence type="ECO:0000256" key="4">
    <source>
        <dbReference type="SAM" id="MobiDB-lite"/>
    </source>
</evidence>
<dbReference type="EMBL" id="PZQS01000008">
    <property type="protein sequence ID" value="PVD26285.1"/>
    <property type="molecule type" value="Genomic_DNA"/>
</dbReference>
<reference evidence="6 7" key="1">
    <citation type="submission" date="2018-04" db="EMBL/GenBank/DDBJ databases">
        <title>The genome of golden apple snail Pomacea canaliculata provides insight into stress tolerance and invasive adaptation.</title>
        <authorList>
            <person name="Liu C."/>
            <person name="Liu B."/>
            <person name="Ren Y."/>
            <person name="Zhang Y."/>
            <person name="Wang H."/>
            <person name="Li S."/>
            <person name="Jiang F."/>
            <person name="Yin L."/>
            <person name="Zhang G."/>
            <person name="Qian W."/>
            <person name="Fan W."/>
        </authorList>
    </citation>
    <scope>NUCLEOTIDE SEQUENCE [LARGE SCALE GENOMIC DNA]</scope>
    <source>
        <strain evidence="6">SZHN2017</strain>
        <tissue evidence="6">Muscle</tissue>
    </source>
</reference>
<accession>A0A2T7NYM6</accession>
<dbReference type="GO" id="GO:0008233">
    <property type="term" value="F:peptidase activity"/>
    <property type="evidence" value="ECO:0007669"/>
    <property type="project" value="UniProtKB-KW"/>
</dbReference>
<feature type="compositionally biased region" description="Basic and acidic residues" evidence="4">
    <location>
        <begin position="80"/>
        <end position="94"/>
    </location>
</feature>
<evidence type="ECO:0000256" key="1">
    <source>
        <dbReference type="ARBA" id="ARBA00022670"/>
    </source>
</evidence>
<feature type="compositionally biased region" description="Basic residues" evidence="4">
    <location>
        <begin position="475"/>
        <end position="486"/>
    </location>
</feature>
<feature type="compositionally biased region" description="Acidic residues" evidence="4">
    <location>
        <begin position="67"/>
        <end position="79"/>
    </location>
</feature>
<feature type="region of interest" description="Disordered" evidence="4">
    <location>
        <begin position="451"/>
        <end position="531"/>
    </location>
</feature>